<dbReference type="Gene3D" id="3.60.20.10">
    <property type="entry name" value="Glutamine Phosphoribosylpyrophosphate, subunit 1, domain 1"/>
    <property type="match status" value="1"/>
</dbReference>
<evidence type="ECO:0008006" key="4">
    <source>
        <dbReference type="Google" id="ProtNLM"/>
    </source>
</evidence>
<dbReference type="PANTHER" id="PTHR34218">
    <property type="entry name" value="PEPTIDASE S45 PENICILLIN AMIDASE"/>
    <property type="match status" value="1"/>
</dbReference>
<dbReference type="Proteomes" id="UP000075635">
    <property type="component" value="Unassembled WGS sequence"/>
</dbReference>
<dbReference type="InterPro" id="IPR029055">
    <property type="entry name" value="Ntn_hydrolases_N"/>
</dbReference>
<sequence>MDIGDGAPPASEVEDSIAATIFNVSMLHLVPLAFGDEATALGAQPSSAAIARVLQSAILAPQQLATFDPGLGDTVLWDDLATPGMESRDERIVRAMLAAVSALRDRLGADMAGWQWGRLHTVRFASQVPMLAGSSPVTVPTEDDPRFPGGFPRPGDNFGVDASNFGMWDTDSFDYGAGAVQRLVVEVTPDGPRAWNALPGGQRFDPESPHHADEAEHWRRNQAPEMYFTDEAVRAHQESRLVFVPGG</sequence>
<dbReference type="Pfam" id="PF01804">
    <property type="entry name" value="Penicil_amidase"/>
    <property type="match status" value="1"/>
</dbReference>
<evidence type="ECO:0000313" key="2">
    <source>
        <dbReference type="EMBL" id="KYF86406.1"/>
    </source>
</evidence>
<dbReference type="GO" id="GO:0016787">
    <property type="term" value="F:hydrolase activity"/>
    <property type="evidence" value="ECO:0007669"/>
    <property type="project" value="InterPro"/>
</dbReference>
<keyword evidence="1" id="KW-0732">Signal</keyword>
<accession>A0A150S253</accession>
<dbReference type="EMBL" id="JEMB01001549">
    <property type="protein sequence ID" value="KYF86406.1"/>
    <property type="molecule type" value="Genomic_DNA"/>
</dbReference>
<dbReference type="AlphaFoldDB" id="A0A150S253"/>
<dbReference type="Gene3D" id="1.10.1400.10">
    <property type="match status" value="1"/>
</dbReference>
<evidence type="ECO:0000313" key="3">
    <source>
        <dbReference type="Proteomes" id="UP000075635"/>
    </source>
</evidence>
<protein>
    <recommendedName>
        <fullName evidence="4">Penicillin amidase</fullName>
    </recommendedName>
</protein>
<gene>
    <name evidence="2" type="ORF">BE17_25360</name>
</gene>
<proteinExistence type="predicted"/>
<dbReference type="PANTHER" id="PTHR34218:SF3">
    <property type="entry name" value="ACYL-HOMOSERINE LACTONE ACYLASE PVDQ"/>
    <property type="match status" value="1"/>
</dbReference>
<dbReference type="GO" id="GO:0017000">
    <property type="term" value="P:antibiotic biosynthetic process"/>
    <property type="evidence" value="ECO:0007669"/>
    <property type="project" value="InterPro"/>
</dbReference>
<comment type="caution">
    <text evidence="2">The sequence shown here is derived from an EMBL/GenBank/DDBJ whole genome shotgun (WGS) entry which is preliminary data.</text>
</comment>
<organism evidence="2 3">
    <name type="scientific">Sorangium cellulosum</name>
    <name type="common">Polyangium cellulosum</name>
    <dbReference type="NCBI Taxonomy" id="56"/>
    <lineage>
        <taxon>Bacteria</taxon>
        <taxon>Pseudomonadati</taxon>
        <taxon>Myxococcota</taxon>
        <taxon>Polyangia</taxon>
        <taxon>Polyangiales</taxon>
        <taxon>Polyangiaceae</taxon>
        <taxon>Sorangium</taxon>
    </lineage>
</organism>
<reference evidence="2 3" key="1">
    <citation type="submission" date="2014-02" db="EMBL/GenBank/DDBJ databases">
        <title>The small core and large imbalanced accessory genome model reveals a collaborative survival strategy of Sorangium cellulosum strains in nature.</title>
        <authorList>
            <person name="Han K."/>
            <person name="Peng R."/>
            <person name="Blom J."/>
            <person name="Li Y.-Z."/>
        </authorList>
    </citation>
    <scope>NUCLEOTIDE SEQUENCE [LARGE SCALE GENOMIC DNA]</scope>
    <source>
        <strain evidence="2 3">So0011-07</strain>
    </source>
</reference>
<dbReference type="InterPro" id="IPR002692">
    <property type="entry name" value="S45"/>
</dbReference>
<dbReference type="InterPro" id="IPR043147">
    <property type="entry name" value="Penicillin_amidase_A-knob"/>
</dbReference>
<name>A0A150S253_SORCE</name>
<dbReference type="SUPFAM" id="SSF56235">
    <property type="entry name" value="N-terminal nucleophile aminohydrolases (Ntn hydrolases)"/>
    <property type="match status" value="1"/>
</dbReference>
<evidence type="ECO:0000256" key="1">
    <source>
        <dbReference type="ARBA" id="ARBA00022729"/>
    </source>
</evidence>